<dbReference type="SUPFAM" id="SSF52507">
    <property type="entry name" value="Homo-oligomeric flavin-containing Cys decarboxylases, HFCD"/>
    <property type="match status" value="1"/>
</dbReference>
<organism evidence="7 8">
    <name type="scientific">Allopontixanthobacter sediminis</name>
    <dbReference type="NCBI Taxonomy" id="1689985"/>
    <lineage>
        <taxon>Bacteria</taxon>
        <taxon>Pseudomonadati</taxon>
        <taxon>Pseudomonadota</taxon>
        <taxon>Alphaproteobacteria</taxon>
        <taxon>Sphingomonadales</taxon>
        <taxon>Erythrobacteraceae</taxon>
        <taxon>Allopontixanthobacter</taxon>
    </lineage>
</organism>
<comment type="caution">
    <text evidence="3">Lacks conserved residue(s) required for the propagation of feature annotation.</text>
</comment>
<dbReference type="Pfam" id="PF04127">
    <property type="entry name" value="DFP"/>
    <property type="match status" value="1"/>
</dbReference>
<dbReference type="EC" id="4.1.1.36" evidence="3"/>
<dbReference type="GO" id="GO:0004632">
    <property type="term" value="F:phosphopantothenate--cysteine ligase activity"/>
    <property type="evidence" value="ECO:0007669"/>
    <property type="project" value="UniProtKB-UniRule"/>
</dbReference>
<dbReference type="HAMAP" id="MF_02225">
    <property type="entry name" value="CoaBC"/>
    <property type="match status" value="1"/>
</dbReference>
<evidence type="ECO:0000259" key="5">
    <source>
        <dbReference type="Pfam" id="PF02441"/>
    </source>
</evidence>
<comment type="pathway">
    <text evidence="3">Cofactor biosynthesis; coenzyme A biosynthesis; CoA from (R)-pantothenate: step 3/5.</text>
</comment>
<reference evidence="7 8" key="1">
    <citation type="submission" date="2019-12" db="EMBL/GenBank/DDBJ databases">
        <title>Genomic-based taxomic classification of the family Erythrobacteraceae.</title>
        <authorList>
            <person name="Xu L."/>
        </authorList>
    </citation>
    <scope>NUCLEOTIDE SEQUENCE [LARGE SCALE GENOMIC DNA]</scope>
    <source>
        <strain evidence="7 8">KCTC 42453</strain>
    </source>
</reference>
<keyword evidence="8" id="KW-1185">Reference proteome</keyword>
<name>A0A845B981_9SPHN</name>
<dbReference type="GO" id="GO:0015941">
    <property type="term" value="P:pantothenate catabolic process"/>
    <property type="evidence" value="ECO:0007669"/>
    <property type="project" value="InterPro"/>
</dbReference>
<dbReference type="GO" id="GO:0004633">
    <property type="term" value="F:phosphopantothenoylcysteine decarboxylase activity"/>
    <property type="evidence" value="ECO:0007669"/>
    <property type="project" value="UniProtKB-UniRule"/>
</dbReference>
<feature type="binding site" evidence="3">
    <location>
        <position position="503"/>
    </location>
    <ligand>
        <name>CTP</name>
        <dbReference type="ChEBI" id="CHEBI:37563"/>
    </ligand>
</feature>
<dbReference type="GO" id="GO:0046872">
    <property type="term" value="F:metal ion binding"/>
    <property type="evidence" value="ECO:0007669"/>
    <property type="project" value="UniProtKB-KW"/>
</dbReference>
<dbReference type="Pfam" id="PF02441">
    <property type="entry name" value="Flavoprotein"/>
    <property type="match status" value="1"/>
</dbReference>
<dbReference type="RefSeq" id="WP_160755782.1">
    <property type="nucleotide sequence ID" value="NZ_WTYL01000002.1"/>
</dbReference>
<dbReference type="Gene3D" id="3.40.50.10300">
    <property type="entry name" value="CoaB-like"/>
    <property type="match status" value="1"/>
</dbReference>
<feature type="domain" description="Flavoprotein" evidence="5">
    <location>
        <begin position="8"/>
        <end position="185"/>
    </location>
</feature>
<dbReference type="InterPro" id="IPR005252">
    <property type="entry name" value="CoaBC"/>
</dbReference>
<dbReference type="InterPro" id="IPR007085">
    <property type="entry name" value="DNA/pantothenate-metab_flavo_C"/>
</dbReference>
<feature type="active site" description="Proton donor" evidence="3">
    <location>
        <position position="163"/>
    </location>
</feature>
<comment type="pathway">
    <text evidence="3">Cofactor biosynthesis; coenzyme A biosynthesis; CoA from (R)-pantothenate: step 2/5.</text>
</comment>
<feature type="binding site" evidence="3">
    <location>
        <begin position="466"/>
        <end position="469"/>
    </location>
    <ligand>
        <name>CTP</name>
        <dbReference type="ChEBI" id="CHEBI:37563"/>
    </ligand>
</feature>
<comment type="similarity">
    <text evidence="3">In the C-terminal section; belongs to the PPC synthetase family.</text>
</comment>
<keyword evidence="3" id="KW-0436">Ligase</keyword>
<dbReference type="EC" id="6.3.2.5" evidence="3"/>
<dbReference type="UniPathway" id="UPA00241">
    <property type="reaction ID" value="UER00353"/>
</dbReference>
<comment type="cofactor">
    <cofactor evidence="3">
        <name>FMN</name>
        <dbReference type="ChEBI" id="CHEBI:58210"/>
    </cofactor>
    <text evidence="3">Binds 1 FMN per subunit.</text>
</comment>
<evidence type="ECO:0000256" key="1">
    <source>
        <dbReference type="ARBA" id="ARBA00022793"/>
    </source>
</evidence>
<dbReference type="InterPro" id="IPR003382">
    <property type="entry name" value="Flavoprotein"/>
</dbReference>
<dbReference type="PANTHER" id="PTHR14359">
    <property type="entry name" value="HOMO-OLIGOMERIC FLAVIN CONTAINING CYS DECARBOXYLASE FAMILY"/>
    <property type="match status" value="1"/>
</dbReference>
<keyword evidence="3" id="KW-0479">Metal-binding</keyword>
<proteinExistence type="inferred from homology"/>
<dbReference type="AlphaFoldDB" id="A0A845B981"/>
<comment type="caution">
    <text evidence="7">The sequence shown here is derived from an EMBL/GenBank/DDBJ whole genome shotgun (WGS) entry which is preliminary data.</text>
</comment>
<feature type="compositionally biased region" description="Acidic residues" evidence="4">
    <location>
        <begin position="243"/>
        <end position="269"/>
    </location>
</feature>
<evidence type="ECO:0000256" key="4">
    <source>
        <dbReference type="SAM" id="MobiDB-lite"/>
    </source>
</evidence>
<feature type="binding site" evidence="3">
    <location>
        <position position="449"/>
    </location>
    <ligand>
        <name>CTP</name>
        <dbReference type="ChEBI" id="CHEBI:37563"/>
    </ligand>
</feature>
<gene>
    <name evidence="3" type="primary">coaBC</name>
    <name evidence="7" type="ORF">GRI65_06745</name>
</gene>
<dbReference type="GO" id="GO:0071513">
    <property type="term" value="C:phosphopantothenoylcysteine decarboxylase complex"/>
    <property type="evidence" value="ECO:0007669"/>
    <property type="project" value="TreeGrafter"/>
</dbReference>
<feature type="binding site" evidence="3">
    <location>
        <position position="499"/>
    </location>
    <ligand>
        <name>CTP</name>
        <dbReference type="ChEBI" id="CHEBI:37563"/>
    </ligand>
</feature>
<keyword evidence="2 3" id="KW-0456">Lyase</keyword>
<comment type="similarity">
    <text evidence="3">In the N-terminal section; belongs to the HFCD (homo-oligomeric flavin containing Cys decarboxylase) superfamily.</text>
</comment>
<comment type="function">
    <text evidence="3">Catalyzes two sequential steps in the biosynthesis of coenzyme A. In the first step cysteine is conjugated to 4'-phosphopantothenate to form 4-phosphopantothenoylcysteine. In the second step the latter compound is decarboxylated to form 4'-phosphopantotheine.</text>
</comment>
<keyword evidence="3" id="KW-0285">Flavoprotein</keyword>
<dbReference type="GO" id="GO:0015937">
    <property type="term" value="P:coenzyme A biosynthetic process"/>
    <property type="evidence" value="ECO:0007669"/>
    <property type="project" value="UniProtKB-UniRule"/>
</dbReference>
<dbReference type="Proteomes" id="UP000431922">
    <property type="component" value="Unassembled WGS sequence"/>
</dbReference>
<dbReference type="EMBL" id="WTYL01000002">
    <property type="protein sequence ID" value="MXP44149.1"/>
    <property type="molecule type" value="Genomic_DNA"/>
</dbReference>
<dbReference type="InterPro" id="IPR036551">
    <property type="entry name" value="Flavin_trans-like"/>
</dbReference>
<comment type="catalytic activity">
    <reaction evidence="3">
        <text>N-[(R)-4-phosphopantothenoyl]-L-cysteine + H(+) = (R)-4'-phosphopantetheine + CO2</text>
        <dbReference type="Rhea" id="RHEA:16793"/>
        <dbReference type="ChEBI" id="CHEBI:15378"/>
        <dbReference type="ChEBI" id="CHEBI:16526"/>
        <dbReference type="ChEBI" id="CHEBI:59458"/>
        <dbReference type="ChEBI" id="CHEBI:61723"/>
        <dbReference type="EC" id="4.1.1.36"/>
    </reaction>
</comment>
<keyword evidence="3" id="KW-0288">FMN</keyword>
<evidence type="ECO:0000313" key="7">
    <source>
        <dbReference type="EMBL" id="MXP44149.1"/>
    </source>
</evidence>
<keyword evidence="3" id="KW-0511">Multifunctional enzyme</keyword>
<comment type="catalytic activity">
    <reaction evidence="3">
        <text>(R)-4'-phosphopantothenate + L-cysteine + CTP = N-[(R)-4-phosphopantothenoyl]-L-cysteine + CMP + diphosphate + H(+)</text>
        <dbReference type="Rhea" id="RHEA:19397"/>
        <dbReference type="ChEBI" id="CHEBI:10986"/>
        <dbReference type="ChEBI" id="CHEBI:15378"/>
        <dbReference type="ChEBI" id="CHEBI:33019"/>
        <dbReference type="ChEBI" id="CHEBI:35235"/>
        <dbReference type="ChEBI" id="CHEBI:37563"/>
        <dbReference type="ChEBI" id="CHEBI:59458"/>
        <dbReference type="ChEBI" id="CHEBI:60377"/>
        <dbReference type="EC" id="6.3.2.5"/>
    </reaction>
</comment>
<accession>A0A845B981</accession>
<dbReference type="Gene3D" id="3.40.50.1950">
    <property type="entry name" value="Flavin prenyltransferase-like"/>
    <property type="match status" value="1"/>
</dbReference>
<dbReference type="InterPro" id="IPR035929">
    <property type="entry name" value="CoaB-like_sf"/>
</dbReference>
<evidence type="ECO:0000256" key="2">
    <source>
        <dbReference type="ARBA" id="ARBA00023239"/>
    </source>
</evidence>
<dbReference type="GO" id="GO:0010181">
    <property type="term" value="F:FMN binding"/>
    <property type="evidence" value="ECO:0007669"/>
    <property type="project" value="UniProtKB-UniRule"/>
</dbReference>
<comment type="cofactor">
    <cofactor evidence="3">
        <name>Mg(2+)</name>
        <dbReference type="ChEBI" id="CHEBI:18420"/>
    </cofactor>
</comment>
<dbReference type="OrthoDB" id="9802554at2"/>
<feature type="binding site" evidence="3">
    <location>
        <position position="485"/>
    </location>
    <ligand>
        <name>CTP</name>
        <dbReference type="ChEBI" id="CHEBI:37563"/>
    </ligand>
</feature>
<evidence type="ECO:0000313" key="8">
    <source>
        <dbReference type="Proteomes" id="UP000431922"/>
    </source>
</evidence>
<feature type="region of interest" description="Phosphopantothenate--cysteine ligase" evidence="3">
    <location>
        <begin position="352"/>
        <end position="566"/>
    </location>
</feature>
<evidence type="ECO:0000256" key="3">
    <source>
        <dbReference type="HAMAP-Rule" id="MF_02225"/>
    </source>
</evidence>
<feature type="domain" description="DNA/pantothenate metabolism flavoprotein C-terminal" evidence="6">
    <location>
        <begin position="348"/>
        <end position="558"/>
    </location>
</feature>
<evidence type="ECO:0000259" key="6">
    <source>
        <dbReference type="Pfam" id="PF04127"/>
    </source>
</evidence>
<feature type="region of interest" description="Phosphopantothenoylcysteine decarboxylase" evidence="3">
    <location>
        <begin position="1"/>
        <end position="351"/>
    </location>
</feature>
<feature type="binding site" evidence="3">
    <location>
        <position position="439"/>
    </location>
    <ligand>
        <name>CTP</name>
        <dbReference type="ChEBI" id="CHEBI:37563"/>
    </ligand>
</feature>
<dbReference type="SUPFAM" id="SSF102645">
    <property type="entry name" value="CoaB-like"/>
    <property type="match status" value="1"/>
</dbReference>
<feature type="region of interest" description="Disordered" evidence="4">
    <location>
        <begin position="235"/>
        <end position="277"/>
    </location>
</feature>
<sequence>MSAAKSPRILLVVGGGIAAYKSCELVRLIRKGAGGVAGEVTCVVTKGGQQFVTPMALAALSENPVHTTLWDLKNEAEMGHIQLSREADLVVVCPATADLLAKMAAGIADDLATTLILATDKPVVAVPAMNVRMWQHEATQRNIEWLRQAGVTVVEPDVGPMACGEFGPGRMPEPEAVWAQIADKLGLEHDYAPPPESWDEDEGYETDEALEPEPDIARRGGGLGGLFASLIPRSMPKRSAREIEEEWAAAPEPLEEVAEAPEETAEEETMSSVPDAPLAKPGFAGSLLATKGKASSAPPTDPQAMNHMVKSGGAGFTPEPLPGDTPLAADPLYGQPDFDTDPDHRPLFGKHVLVTAGPTHEPIDPVRYIANRSSGRQGFAIAAAAANAGARVTLVAGPVSLETPPGVERFDVESAEEMAAEVKRLLPADVAVMVAAVSDWRTKDFAEQKMKKRGSAPPALILTENPDILATVAGGTNRPGLLIGFAAETEDVVENAKIKRKRKGVDWIVANDVSGPVGTGVMGGNDNQVYIVTSEGVETLEEMPKQDVARALVERIAEALAGDAHE</sequence>
<protein>
    <recommendedName>
        <fullName evidence="3">Coenzyme A biosynthesis bifunctional protein CoaBC</fullName>
    </recommendedName>
    <alternativeName>
        <fullName evidence="3">DNA/pantothenate metabolism flavoprotein</fullName>
    </alternativeName>
    <alternativeName>
        <fullName evidence="3">Phosphopantothenoylcysteine synthetase/decarboxylase</fullName>
        <shortName evidence="3">PPCS-PPCDC</shortName>
    </alternativeName>
    <domain>
        <recommendedName>
            <fullName evidence="3">Phosphopantothenoylcysteine decarboxylase</fullName>
            <shortName evidence="3">PPC decarboxylase</shortName>
            <shortName evidence="3">PPC-DC</shortName>
            <ecNumber evidence="3">4.1.1.36</ecNumber>
        </recommendedName>
        <alternativeName>
            <fullName evidence="3">CoaC</fullName>
        </alternativeName>
    </domain>
    <domain>
        <recommendedName>
            <fullName evidence="3">Phosphopantothenate--cysteine ligase</fullName>
            <ecNumber evidence="3">6.3.2.5</ecNumber>
        </recommendedName>
        <alternativeName>
            <fullName evidence="3">CoaB</fullName>
        </alternativeName>
        <alternativeName>
            <fullName evidence="3">Phosphopantothenoylcysteine synthetase</fullName>
            <shortName evidence="3">PPC synthetase</shortName>
            <shortName evidence="3">PPC-S</shortName>
        </alternativeName>
    </domain>
</protein>
<keyword evidence="1 3" id="KW-0210">Decarboxylase</keyword>
<keyword evidence="3" id="KW-0460">Magnesium</keyword>
<dbReference type="PANTHER" id="PTHR14359:SF6">
    <property type="entry name" value="PHOSPHOPANTOTHENOYLCYSTEINE DECARBOXYLASE"/>
    <property type="match status" value="1"/>
</dbReference>